<feature type="transmembrane region" description="Helical" evidence="1">
    <location>
        <begin position="59"/>
        <end position="81"/>
    </location>
</feature>
<evidence type="ECO:0008006" key="4">
    <source>
        <dbReference type="Google" id="ProtNLM"/>
    </source>
</evidence>
<proteinExistence type="predicted"/>
<keyword evidence="1" id="KW-0812">Transmembrane</keyword>
<evidence type="ECO:0000313" key="2">
    <source>
        <dbReference type="EMBL" id="GAA4311985.1"/>
    </source>
</evidence>
<dbReference type="InterPro" id="IPR025962">
    <property type="entry name" value="SdpI/YhfL"/>
</dbReference>
<evidence type="ECO:0000256" key="1">
    <source>
        <dbReference type="SAM" id="Phobius"/>
    </source>
</evidence>
<keyword evidence="3" id="KW-1185">Reference proteome</keyword>
<organism evidence="2 3">
    <name type="scientific">Compostibacter hankyongensis</name>
    <dbReference type="NCBI Taxonomy" id="1007089"/>
    <lineage>
        <taxon>Bacteria</taxon>
        <taxon>Pseudomonadati</taxon>
        <taxon>Bacteroidota</taxon>
        <taxon>Chitinophagia</taxon>
        <taxon>Chitinophagales</taxon>
        <taxon>Chitinophagaceae</taxon>
        <taxon>Compostibacter</taxon>
    </lineage>
</organism>
<name>A0ABP8FVR2_9BACT</name>
<accession>A0ABP8FVR2</accession>
<reference evidence="3" key="1">
    <citation type="journal article" date="2019" name="Int. J. Syst. Evol. Microbiol.">
        <title>The Global Catalogue of Microorganisms (GCM) 10K type strain sequencing project: providing services to taxonomists for standard genome sequencing and annotation.</title>
        <authorList>
            <consortium name="The Broad Institute Genomics Platform"/>
            <consortium name="The Broad Institute Genome Sequencing Center for Infectious Disease"/>
            <person name="Wu L."/>
            <person name="Ma J."/>
        </authorList>
    </citation>
    <scope>NUCLEOTIDE SEQUENCE [LARGE SCALE GENOMIC DNA]</scope>
    <source>
        <strain evidence="3">JCM 17664</strain>
    </source>
</reference>
<dbReference type="RefSeq" id="WP_344979075.1">
    <property type="nucleotide sequence ID" value="NZ_BAABFN010000005.1"/>
</dbReference>
<dbReference type="Proteomes" id="UP001501207">
    <property type="component" value="Unassembled WGS sequence"/>
</dbReference>
<evidence type="ECO:0000313" key="3">
    <source>
        <dbReference type="Proteomes" id="UP001501207"/>
    </source>
</evidence>
<dbReference type="Pfam" id="PF13630">
    <property type="entry name" value="SdpI"/>
    <property type="match status" value="1"/>
</dbReference>
<keyword evidence="1" id="KW-1133">Transmembrane helix</keyword>
<comment type="caution">
    <text evidence="2">The sequence shown here is derived from an EMBL/GenBank/DDBJ whole genome shotgun (WGS) entry which is preliminary data.</text>
</comment>
<gene>
    <name evidence="2" type="ORF">GCM10023143_21390</name>
</gene>
<protein>
    <recommendedName>
        <fullName evidence="4">SdpI family protein</fullName>
    </recommendedName>
</protein>
<feature type="transmembrane region" description="Helical" evidence="1">
    <location>
        <begin position="87"/>
        <end position="104"/>
    </location>
</feature>
<dbReference type="EMBL" id="BAABFN010000005">
    <property type="protein sequence ID" value="GAA4311985.1"/>
    <property type="molecule type" value="Genomic_DNA"/>
</dbReference>
<keyword evidence="1" id="KW-0472">Membrane</keyword>
<sequence length="154" mass="17453">MEKIWHSTFFNADILAGLLLLCLGGLMLCFPPRNRRAFYGYHSYLARRNADTWRSANRFAALFSVKLALFLLLLGLGAGYVFDAQSYWFYLLTAGTVIIAVMLLRGETEWYLSRQFDEEGNRRKEPLSAKAYRESLHHTAAHADSGKQAPPSGD</sequence>
<feature type="transmembrane region" description="Helical" evidence="1">
    <location>
        <begin position="12"/>
        <end position="30"/>
    </location>
</feature>